<dbReference type="CDD" id="cd00130">
    <property type="entry name" value="PAS"/>
    <property type="match status" value="1"/>
</dbReference>
<proteinExistence type="predicted"/>
<dbReference type="Pfam" id="PF13426">
    <property type="entry name" value="PAS_9"/>
    <property type="match status" value="1"/>
</dbReference>
<evidence type="ECO:0000259" key="2">
    <source>
        <dbReference type="PROSITE" id="PS50887"/>
    </source>
</evidence>
<dbReference type="EMBL" id="CP045503">
    <property type="protein sequence ID" value="QPG58125.2"/>
    <property type="molecule type" value="Genomic_DNA"/>
</dbReference>
<keyword evidence="4" id="KW-1185">Reference proteome</keyword>
<dbReference type="InterPro" id="IPR052163">
    <property type="entry name" value="DGC-Regulatory_Protein"/>
</dbReference>
<dbReference type="PROSITE" id="PS50112">
    <property type="entry name" value="PAS"/>
    <property type="match status" value="1"/>
</dbReference>
<dbReference type="NCBIfam" id="TIGR00254">
    <property type="entry name" value="GGDEF"/>
    <property type="match status" value="1"/>
</dbReference>
<organism evidence="3 4">
    <name type="scientific">Shewanella eurypsychrophilus</name>
    <dbReference type="NCBI Taxonomy" id="2593656"/>
    <lineage>
        <taxon>Bacteria</taxon>
        <taxon>Pseudomonadati</taxon>
        <taxon>Pseudomonadota</taxon>
        <taxon>Gammaproteobacteria</taxon>
        <taxon>Alteromonadales</taxon>
        <taxon>Shewanellaceae</taxon>
        <taxon>Shewanella</taxon>
    </lineage>
</organism>
<sequence>MIIGIHMSDKQQLQSEVNNDSNRFSSVIDTAFDGIITMNVSQEILLFNHAAENIFGYKAEEIIGKPITMLMPQKFRASHAAYTKQFENSPMQSRDMLSRVMISAMRKDGSDFPIEITISKIKVNGNMEFTAIIRDVSHRIAYIEHLQKQINTDNLTGLKNRNYFDMQLQDMIQKFNRFSEPFCVLMFDLDKFKTINDTYGHLTGDKVIQEFSTTAKLLLREVDLLARYGGEEFVAILPNTQLAGAMETAERIRKRITKIMVLSQKHESITFTVSIGAAEFTKQDDIKTIVSNADEAMYRAKHQGRNRVSD</sequence>
<dbReference type="InterPro" id="IPR035965">
    <property type="entry name" value="PAS-like_dom_sf"/>
</dbReference>
<dbReference type="InterPro" id="IPR000014">
    <property type="entry name" value="PAS"/>
</dbReference>
<dbReference type="InterPro" id="IPR029787">
    <property type="entry name" value="Nucleotide_cyclase"/>
</dbReference>
<dbReference type="CDD" id="cd01949">
    <property type="entry name" value="GGDEF"/>
    <property type="match status" value="1"/>
</dbReference>
<dbReference type="PROSITE" id="PS50887">
    <property type="entry name" value="GGDEF"/>
    <property type="match status" value="1"/>
</dbReference>
<dbReference type="Gene3D" id="3.30.70.270">
    <property type="match status" value="1"/>
</dbReference>
<reference evidence="3" key="1">
    <citation type="submission" date="2021-07" db="EMBL/GenBank/DDBJ databases">
        <title>Shewanella sp. YLB-07 whole genome sequence.</title>
        <authorList>
            <person name="Yu L."/>
        </authorList>
    </citation>
    <scope>NUCLEOTIDE SEQUENCE</scope>
    <source>
        <strain evidence="3">YLB-08</strain>
    </source>
</reference>
<feature type="domain" description="GGDEF" evidence="2">
    <location>
        <begin position="180"/>
        <end position="310"/>
    </location>
</feature>
<dbReference type="SUPFAM" id="SSF55785">
    <property type="entry name" value="PYP-like sensor domain (PAS domain)"/>
    <property type="match status" value="1"/>
</dbReference>
<name>A0ABX6V704_9GAMM</name>
<dbReference type="Gene3D" id="3.30.450.20">
    <property type="entry name" value="PAS domain"/>
    <property type="match status" value="1"/>
</dbReference>
<dbReference type="InterPro" id="IPR000160">
    <property type="entry name" value="GGDEF_dom"/>
</dbReference>
<dbReference type="Proteomes" id="UP000316416">
    <property type="component" value="Chromosome"/>
</dbReference>
<evidence type="ECO:0000313" key="4">
    <source>
        <dbReference type="Proteomes" id="UP000316416"/>
    </source>
</evidence>
<evidence type="ECO:0000259" key="1">
    <source>
        <dbReference type="PROSITE" id="PS50112"/>
    </source>
</evidence>
<dbReference type="SMART" id="SM00091">
    <property type="entry name" value="PAS"/>
    <property type="match status" value="1"/>
</dbReference>
<gene>
    <name evidence="3" type="ORF">FM038_012240</name>
</gene>
<dbReference type="InterPro" id="IPR043128">
    <property type="entry name" value="Rev_trsase/Diguanyl_cyclase"/>
</dbReference>
<dbReference type="SMART" id="SM00267">
    <property type="entry name" value="GGDEF"/>
    <property type="match status" value="1"/>
</dbReference>
<protein>
    <submittedName>
        <fullName evidence="3">Sensor domain-containing diguanylate cyclase</fullName>
    </submittedName>
</protein>
<dbReference type="SUPFAM" id="SSF55073">
    <property type="entry name" value="Nucleotide cyclase"/>
    <property type="match status" value="1"/>
</dbReference>
<dbReference type="PANTHER" id="PTHR46663:SF4">
    <property type="entry name" value="DIGUANYLATE CYCLASE DGCT-RELATED"/>
    <property type="match status" value="1"/>
</dbReference>
<evidence type="ECO:0000313" key="3">
    <source>
        <dbReference type="EMBL" id="QPG58125.2"/>
    </source>
</evidence>
<dbReference type="NCBIfam" id="TIGR00229">
    <property type="entry name" value="sensory_box"/>
    <property type="match status" value="1"/>
</dbReference>
<feature type="domain" description="PAS" evidence="1">
    <location>
        <begin position="20"/>
        <end position="89"/>
    </location>
</feature>
<dbReference type="PANTHER" id="PTHR46663">
    <property type="entry name" value="DIGUANYLATE CYCLASE DGCT-RELATED"/>
    <property type="match status" value="1"/>
</dbReference>
<accession>A0ABX6V704</accession>
<dbReference type="Pfam" id="PF00990">
    <property type="entry name" value="GGDEF"/>
    <property type="match status" value="1"/>
</dbReference>